<accession>A0A343TI94</accession>
<dbReference type="AlphaFoldDB" id="A0A343TI94"/>
<dbReference type="RefSeq" id="WP_119816381.1">
    <property type="nucleotide sequence ID" value="NZ_CP025066.1"/>
</dbReference>
<dbReference type="InterPro" id="IPR029063">
    <property type="entry name" value="SAM-dependent_MTases_sf"/>
</dbReference>
<evidence type="ECO:0000313" key="3">
    <source>
        <dbReference type="EMBL" id="AUX08816.1"/>
    </source>
</evidence>
<name>A0A343TI94_9EURY</name>
<keyword evidence="3" id="KW-0808">Transferase</keyword>
<keyword evidence="4" id="KW-1185">Reference proteome</keyword>
<dbReference type="Pfam" id="PF13649">
    <property type="entry name" value="Methyltransf_25"/>
    <property type="match status" value="1"/>
</dbReference>
<evidence type="ECO:0000259" key="2">
    <source>
        <dbReference type="Pfam" id="PF13649"/>
    </source>
</evidence>
<keyword evidence="3" id="KW-0489">Methyltransferase</keyword>
<feature type="compositionally biased region" description="Low complexity" evidence="1">
    <location>
        <begin position="175"/>
        <end position="186"/>
    </location>
</feature>
<feature type="domain" description="Methyltransferase" evidence="2">
    <location>
        <begin position="48"/>
        <end position="107"/>
    </location>
</feature>
<dbReference type="Gene3D" id="3.40.50.150">
    <property type="entry name" value="Vaccinia Virus protein VP39"/>
    <property type="match status" value="1"/>
</dbReference>
<dbReference type="GO" id="GO:0032259">
    <property type="term" value="P:methylation"/>
    <property type="evidence" value="ECO:0007669"/>
    <property type="project" value="UniProtKB-KW"/>
</dbReference>
<dbReference type="Proteomes" id="UP000263012">
    <property type="component" value="Chromosome"/>
</dbReference>
<proteinExistence type="predicted"/>
<sequence>MGRFGETVAALEKVFTDAPWLFEVYTRIYRSVVDREIELAGIDANDRVLNVGCGAMPFTAALLAKRSGATVYALDNDPSVVREARRNLARAGVADDVEVVVGDGREVIGDGTHLPEPCSVAVVALQAEPKDEIVERYRRAQGGPSRVVVRQPRSVFSADYDPVTTAQAAQDSAHDGGSSAGSTTSSRVIPAVPDGSVSHWMVTFGRSLLFRTD</sequence>
<feature type="region of interest" description="Disordered" evidence="1">
    <location>
        <begin position="166"/>
        <end position="192"/>
    </location>
</feature>
<dbReference type="EMBL" id="CP025066">
    <property type="protein sequence ID" value="AUX08816.1"/>
    <property type="molecule type" value="Genomic_DNA"/>
</dbReference>
<dbReference type="SUPFAM" id="SSF53335">
    <property type="entry name" value="S-adenosyl-L-methionine-dependent methyltransferases"/>
    <property type="match status" value="1"/>
</dbReference>
<reference evidence="4" key="1">
    <citation type="submission" date="2017-11" db="EMBL/GenBank/DDBJ databases">
        <title>Phenotypic and genomic properties of facultatively anaerobic sulfur-reducing natronoarchaea from hypersaline soda lakes.</title>
        <authorList>
            <person name="Sorokin D.Y."/>
            <person name="Kublanov I.V."/>
            <person name="Roman P."/>
            <person name="Sinninghe Damste J.S."/>
            <person name="Golyshin P.N."/>
            <person name="Rojo D."/>
            <person name="Ciordia S."/>
            <person name="Mena M.D.C."/>
            <person name="Ferrer M."/>
            <person name="Messina E."/>
            <person name="Smedile F."/>
            <person name="La Spada G."/>
            <person name="La Cono V."/>
            <person name="Yakimov M.M."/>
        </authorList>
    </citation>
    <scope>NUCLEOTIDE SEQUENCE [LARGE SCALE GENOMIC DNA]</scope>
    <source>
        <strain evidence="4">AArc-Sl</strain>
    </source>
</reference>
<evidence type="ECO:0000256" key="1">
    <source>
        <dbReference type="SAM" id="MobiDB-lite"/>
    </source>
</evidence>
<dbReference type="KEGG" id="hdf:AArcSl_1183"/>
<dbReference type="CDD" id="cd02440">
    <property type="entry name" value="AdoMet_MTases"/>
    <property type="match status" value="1"/>
</dbReference>
<gene>
    <name evidence="3" type="ORF">AArcSl_1183</name>
</gene>
<evidence type="ECO:0000313" key="4">
    <source>
        <dbReference type="Proteomes" id="UP000263012"/>
    </source>
</evidence>
<organism evidence="3 4">
    <name type="scientific">Halalkaliarchaeum desulfuricum</name>
    <dbReference type="NCBI Taxonomy" id="2055893"/>
    <lineage>
        <taxon>Archaea</taxon>
        <taxon>Methanobacteriati</taxon>
        <taxon>Methanobacteriota</taxon>
        <taxon>Stenosarchaea group</taxon>
        <taxon>Halobacteria</taxon>
        <taxon>Halobacteriales</taxon>
        <taxon>Haloferacaceae</taxon>
        <taxon>Halalkaliarchaeum</taxon>
    </lineage>
</organism>
<dbReference type="GO" id="GO:0008168">
    <property type="term" value="F:methyltransferase activity"/>
    <property type="evidence" value="ECO:0007669"/>
    <property type="project" value="UniProtKB-KW"/>
</dbReference>
<dbReference type="InterPro" id="IPR041698">
    <property type="entry name" value="Methyltransf_25"/>
</dbReference>
<dbReference type="OrthoDB" id="8915at2157"/>
<protein>
    <submittedName>
        <fullName evidence="3">Protein-L-isoaspartate carboxylmethyltransferase</fullName>
    </submittedName>
</protein>
<dbReference type="GeneID" id="37877528"/>